<dbReference type="Gene3D" id="1.50.10.10">
    <property type="match status" value="1"/>
</dbReference>
<dbReference type="AlphaFoldDB" id="A0A939T349"/>
<dbReference type="EMBL" id="JAGEOJ010000004">
    <property type="protein sequence ID" value="MBO2447578.1"/>
    <property type="molecule type" value="Genomic_DNA"/>
</dbReference>
<sequence length="390" mass="43042">MIIPSVALLLGAALTPLPATAAPAKAPADWSAAVVESTMRRHSPGSAGGWGYTTGLYMYGQYLVYQRTHDARYLTYIKNWADRFVGADGTIDQSFNNLDSMESGNVLLLLAKETGQARYRVAAQKIRTRLNTYPRTKDGGWWHSTSDSRQGQLWGDGAFMVNPFVIRYGQQFGDASWGNDESAKQIQVYASHLLRTTGTSAGLLYHAYDEPGGLTASWVKPSLGNTNGISWCRAIGWFGMATIDVLEQLPANHPRRAALVDIIRTLVPAYARWQDPASGRWWQVVDKPNASGNWTETSCSSMYTFTISRAVERGYVDASYKDVARKGYQGVLARISQGSDGLTNLTNISEGTNVDDSLGYYYGRGRKTNDFHGLGAFLIMNEQLIRTESR</sequence>
<dbReference type="SUPFAM" id="SSF48208">
    <property type="entry name" value="Six-hairpin glycosidases"/>
    <property type="match status" value="1"/>
</dbReference>
<accession>A0A939T349</accession>
<dbReference type="InterPro" id="IPR012341">
    <property type="entry name" value="6hp_glycosidase-like_sf"/>
</dbReference>
<keyword evidence="4" id="KW-1185">Reference proteome</keyword>
<feature type="chain" id="PRO_5037036815" evidence="2">
    <location>
        <begin position="22"/>
        <end position="390"/>
    </location>
</feature>
<dbReference type="PANTHER" id="PTHR33886:SF8">
    <property type="entry name" value="UNSATURATED RHAMNOGALACTURONAN HYDROLASE (EUROFUNG)"/>
    <property type="match status" value="1"/>
</dbReference>
<keyword evidence="1 3" id="KW-0378">Hydrolase</keyword>
<dbReference type="PANTHER" id="PTHR33886">
    <property type="entry name" value="UNSATURATED RHAMNOGALACTURONAN HYDROLASE (EUROFUNG)"/>
    <property type="match status" value="1"/>
</dbReference>
<evidence type="ECO:0000256" key="1">
    <source>
        <dbReference type="ARBA" id="ARBA00022801"/>
    </source>
</evidence>
<dbReference type="GO" id="GO:0005975">
    <property type="term" value="P:carbohydrate metabolic process"/>
    <property type="evidence" value="ECO:0007669"/>
    <property type="project" value="InterPro"/>
</dbReference>
<evidence type="ECO:0000313" key="4">
    <source>
        <dbReference type="Proteomes" id="UP000669179"/>
    </source>
</evidence>
<dbReference type="InterPro" id="IPR008928">
    <property type="entry name" value="6-hairpin_glycosidase_sf"/>
</dbReference>
<feature type="signal peptide" evidence="2">
    <location>
        <begin position="1"/>
        <end position="21"/>
    </location>
</feature>
<dbReference type="InterPro" id="IPR010905">
    <property type="entry name" value="Glyco_hydro_88"/>
</dbReference>
<protein>
    <submittedName>
        <fullName evidence="3">Glycoside hydrolase family 88 protein</fullName>
    </submittedName>
</protein>
<dbReference type="Proteomes" id="UP000669179">
    <property type="component" value="Unassembled WGS sequence"/>
</dbReference>
<reference evidence="3" key="1">
    <citation type="submission" date="2021-03" db="EMBL/GenBank/DDBJ databases">
        <authorList>
            <person name="Kanchanasin P."/>
            <person name="Saeng-In P."/>
            <person name="Phongsopitanun W."/>
            <person name="Yuki M."/>
            <person name="Kudo T."/>
            <person name="Ohkuma M."/>
            <person name="Tanasupawat S."/>
        </authorList>
    </citation>
    <scope>NUCLEOTIDE SEQUENCE</scope>
    <source>
        <strain evidence="3">GKU 128</strain>
    </source>
</reference>
<proteinExistence type="predicted"/>
<dbReference type="InterPro" id="IPR052043">
    <property type="entry name" value="PolySaccharide_Degr_Enz"/>
</dbReference>
<comment type="caution">
    <text evidence="3">The sequence shown here is derived from an EMBL/GenBank/DDBJ whole genome shotgun (WGS) entry which is preliminary data.</text>
</comment>
<dbReference type="RefSeq" id="WP_208255218.1">
    <property type="nucleotide sequence ID" value="NZ_JAGEOJ010000004.1"/>
</dbReference>
<evidence type="ECO:0000313" key="3">
    <source>
        <dbReference type="EMBL" id="MBO2447578.1"/>
    </source>
</evidence>
<name>A0A939T349_9ACTN</name>
<dbReference type="Pfam" id="PF07470">
    <property type="entry name" value="Glyco_hydro_88"/>
    <property type="match status" value="1"/>
</dbReference>
<organism evidence="3 4">
    <name type="scientific">Actinomadura barringtoniae</name>
    <dbReference type="NCBI Taxonomy" id="1427535"/>
    <lineage>
        <taxon>Bacteria</taxon>
        <taxon>Bacillati</taxon>
        <taxon>Actinomycetota</taxon>
        <taxon>Actinomycetes</taxon>
        <taxon>Streptosporangiales</taxon>
        <taxon>Thermomonosporaceae</taxon>
        <taxon>Actinomadura</taxon>
    </lineage>
</organism>
<dbReference type="GO" id="GO:0016787">
    <property type="term" value="F:hydrolase activity"/>
    <property type="evidence" value="ECO:0007669"/>
    <property type="project" value="UniProtKB-KW"/>
</dbReference>
<evidence type="ECO:0000256" key="2">
    <source>
        <dbReference type="SAM" id="SignalP"/>
    </source>
</evidence>
<keyword evidence="2" id="KW-0732">Signal</keyword>
<gene>
    <name evidence="3" type="ORF">J4573_10810</name>
</gene>